<dbReference type="InterPro" id="IPR020904">
    <property type="entry name" value="Sc_DH/Rdtase_CS"/>
</dbReference>
<dbReference type="AlphaFoldDB" id="A0A520KV21"/>
<sequence length="270" mass="29169">MVEKFLEGKGALITGGASGFGRGIAIEYAKRGADLVLVDINEELLEETSKKIEEEYNQEVVPVVCDVSNSKQVKKMADQAFKEIDNVYILVNNAGIAANYGNDLLAIDEETYDTIMDVNLKGQWLVAKFVCQKMKSQKFEPLAGKVICTASIAGIVADGAICVYSISKAGVIALMQCLARNLAPKITVNAISPGYHVTGIYEDSEEVMRFTMEEGHVKTPLNRLGTVLDIANVAVFLASTDSNFITGHNFPVDGGIVEVGVPAHYLKTDV</sequence>
<protein>
    <submittedName>
        <fullName evidence="3">SDR family oxidoreductase</fullName>
    </submittedName>
</protein>
<dbReference type="PROSITE" id="PS00061">
    <property type="entry name" value="ADH_SHORT"/>
    <property type="match status" value="1"/>
</dbReference>
<dbReference type="NCBIfam" id="NF005559">
    <property type="entry name" value="PRK07231.1"/>
    <property type="match status" value="1"/>
</dbReference>
<dbReference type="FunFam" id="3.40.50.720:FF:000084">
    <property type="entry name" value="Short-chain dehydrogenase reductase"/>
    <property type="match status" value="1"/>
</dbReference>
<accession>A0A520KV21</accession>
<dbReference type="Pfam" id="PF13561">
    <property type="entry name" value="adh_short_C2"/>
    <property type="match status" value="1"/>
</dbReference>
<comment type="caution">
    <text evidence="3">The sequence shown here is derived from an EMBL/GenBank/DDBJ whole genome shotgun (WGS) entry which is preliminary data.</text>
</comment>
<dbReference type="GO" id="GO:0016616">
    <property type="term" value="F:oxidoreductase activity, acting on the CH-OH group of donors, NAD or NADP as acceptor"/>
    <property type="evidence" value="ECO:0007669"/>
    <property type="project" value="TreeGrafter"/>
</dbReference>
<comment type="similarity">
    <text evidence="1">Belongs to the short-chain dehydrogenases/reductases (SDR) family.</text>
</comment>
<dbReference type="InterPro" id="IPR036291">
    <property type="entry name" value="NAD(P)-bd_dom_sf"/>
</dbReference>
<dbReference type="Proteomes" id="UP000320766">
    <property type="component" value="Unassembled WGS sequence"/>
</dbReference>
<gene>
    <name evidence="3" type="ORF">EF807_07780</name>
</gene>
<organism evidence="3 4">
    <name type="scientific">Candidatus Methanolliviera hydrocarbonicum</name>
    <dbReference type="NCBI Taxonomy" id="2491085"/>
    <lineage>
        <taxon>Archaea</taxon>
        <taxon>Methanobacteriati</taxon>
        <taxon>Methanobacteriota</taxon>
        <taxon>Candidatus Methanoliparia</taxon>
        <taxon>Candidatus Methanoliparales</taxon>
        <taxon>Candidatus Methanollivieraceae</taxon>
        <taxon>Candidatus Methanolliviera</taxon>
    </lineage>
</organism>
<dbReference type="InterPro" id="IPR002347">
    <property type="entry name" value="SDR_fam"/>
</dbReference>
<proteinExistence type="inferred from homology"/>
<dbReference type="Gene3D" id="3.40.50.720">
    <property type="entry name" value="NAD(P)-binding Rossmann-like Domain"/>
    <property type="match status" value="1"/>
</dbReference>
<dbReference type="SUPFAM" id="SSF51735">
    <property type="entry name" value="NAD(P)-binding Rossmann-fold domains"/>
    <property type="match status" value="1"/>
</dbReference>
<evidence type="ECO:0000256" key="1">
    <source>
        <dbReference type="ARBA" id="ARBA00006484"/>
    </source>
</evidence>
<name>A0A520KV21_9EURY</name>
<evidence type="ECO:0000256" key="2">
    <source>
        <dbReference type="ARBA" id="ARBA00023002"/>
    </source>
</evidence>
<evidence type="ECO:0000313" key="3">
    <source>
        <dbReference type="EMBL" id="RZN67286.1"/>
    </source>
</evidence>
<reference evidence="3 4" key="1">
    <citation type="journal article" date="2019" name="Nat. Microbiol.">
        <title>Wide diversity of methane and short-chain alkane metabolisms in uncultured archaea.</title>
        <authorList>
            <person name="Borrel G."/>
            <person name="Adam P.S."/>
            <person name="McKay L.J."/>
            <person name="Chen L.X."/>
            <person name="Sierra-Garcia I.N."/>
            <person name="Sieber C.M."/>
            <person name="Letourneur Q."/>
            <person name="Ghozlane A."/>
            <person name="Andersen G.L."/>
            <person name="Li W.J."/>
            <person name="Hallam S.J."/>
            <person name="Muyzer G."/>
            <person name="de Oliveira V.M."/>
            <person name="Inskeep W.P."/>
            <person name="Banfield J.F."/>
            <person name="Gribaldo S."/>
        </authorList>
    </citation>
    <scope>NUCLEOTIDE SEQUENCE [LARGE SCALE GENOMIC DNA]</scope>
    <source>
        <strain evidence="3">NM1b</strain>
    </source>
</reference>
<evidence type="ECO:0000313" key="4">
    <source>
        <dbReference type="Proteomes" id="UP000320766"/>
    </source>
</evidence>
<dbReference type="PANTHER" id="PTHR42760">
    <property type="entry name" value="SHORT-CHAIN DEHYDROGENASES/REDUCTASES FAMILY MEMBER"/>
    <property type="match status" value="1"/>
</dbReference>
<keyword evidence="2" id="KW-0560">Oxidoreductase</keyword>
<dbReference type="PRINTS" id="PR00080">
    <property type="entry name" value="SDRFAMILY"/>
</dbReference>
<dbReference type="GO" id="GO:0006633">
    <property type="term" value="P:fatty acid biosynthetic process"/>
    <property type="evidence" value="ECO:0007669"/>
    <property type="project" value="TreeGrafter"/>
</dbReference>
<dbReference type="PRINTS" id="PR00081">
    <property type="entry name" value="GDHRDH"/>
</dbReference>
<dbReference type="GO" id="GO:0048038">
    <property type="term" value="F:quinone binding"/>
    <property type="evidence" value="ECO:0007669"/>
    <property type="project" value="TreeGrafter"/>
</dbReference>
<dbReference type="EMBL" id="RXIL01000140">
    <property type="protein sequence ID" value="RZN67286.1"/>
    <property type="molecule type" value="Genomic_DNA"/>
</dbReference>
<dbReference type="CDD" id="cd05233">
    <property type="entry name" value="SDR_c"/>
    <property type="match status" value="1"/>
</dbReference>
<dbReference type="PANTHER" id="PTHR42760:SF133">
    <property type="entry name" value="3-OXOACYL-[ACYL-CARRIER-PROTEIN] REDUCTASE"/>
    <property type="match status" value="1"/>
</dbReference>